<accession>A0ABR6WH80</accession>
<feature type="binding site" evidence="5">
    <location>
        <position position="191"/>
    </location>
    <ligand>
        <name>[4Fe-4S] cluster</name>
        <dbReference type="ChEBI" id="CHEBI:49883"/>
    </ligand>
</feature>
<evidence type="ECO:0000256" key="6">
    <source>
        <dbReference type="SAM" id="MobiDB-lite"/>
    </source>
</evidence>
<feature type="binding site" evidence="5">
    <location>
        <position position="163"/>
    </location>
    <ligand>
        <name>(2E)-4-hydroxy-3-methylbut-2-enyl diphosphate</name>
        <dbReference type="ChEBI" id="CHEBI:128753"/>
    </ligand>
</feature>
<comment type="pathway">
    <text evidence="5">Isoprenoid biosynthesis; dimethylallyl diphosphate biosynthesis; dimethylallyl diphosphate from (2E)-4-hydroxy-3-methylbutenyl diphosphate: step 1/1.</text>
</comment>
<keyword evidence="8" id="KW-0689">Ribosomal protein</keyword>
<dbReference type="InterPro" id="IPR003029">
    <property type="entry name" value="S1_domain"/>
</dbReference>
<dbReference type="EMBL" id="WJBB01000002">
    <property type="protein sequence ID" value="MBC3795825.1"/>
    <property type="molecule type" value="Genomic_DNA"/>
</dbReference>
<feature type="region of interest" description="Disordered" evidence="6">
    <location>
        <begin position="673"/>
        <end position="737"/>
    </location>
</feature>
<evidence type="ECO:0000256" key="2">
    <source>
        <dbReference type="ARBA" id="ARBA00022723"/>
    </source>
</evidence>
<dbReference type="NCBIfam" id="NF002187">
    <property type="entry name" value="PRK01045.1-1"/>
    <property type="match status" value="1"/>
</dbReference>
<feature type="binding site" evidence="5">
    <location>
        <position position="125"/>
    </location>
    <ligand>
        <name>(2E)-4-hydroxy-3-methylbut-2-enyl diphosphate</name>
        <dbReference type="ChEBI" id="CHEBI:128753"/>
    </ligand>
</feature>
<feature type="binding site" evidence="5">
    <location>
        <position position="75"/>
    </location>
    <ligand>
        <name>isopentenyl diphosphate</name>
        <dbReference type="ChEBI" id="CHEBI:128769"/>
    </ligand>
</feature>
<feature type="binding site" evidence="5">
    <location>
        <position position="221"/>
    </location>
    <ligand>
        <name>(2E)-4-hydroxy-3-methylbut-2-enyl diphosphate</name>
        <dbReference type="ChEBI" id="CHEBI:128753"/>
    </ligand>
</feature>
<feature type="binding site" evidence="5">
    <location>
        <position position="125"/>
    </location>
    <ligand>
        <name>dimethylallyl diphosphate</name>
        <dbReference type="ChEBI" id="CHEBI:57623"/>
    </ligand>
</feature>
<feature type="binding site" evidence="5">
    <location>
        <position position="41"/>
    </location>
    <ligand>
        <name>(2E)-4-hydroxy-3-methylbut-2-enyl diphosphate</name>
        <dbReference type="ChEBI" id="CHEBI:128753"/>
    </ligand>
</feature>
<feature type="binding site" evidence="5">
    <location>
        <position position="75"/>
    </location>
    <ligand>
        <name>dimethylallyl diphosphate</name>
        <dbReference type="ChEBI" id="CHEBI:57623"/>
    </ligand>
</feature>
<dbReference type="RefSeq" id="WP_148602510.1">
    <property type="nucleotide sequence ID" value="NZ_RXYB01000003.1"/>
</dbReference>
<dbReference type="PRINTS" id="PR00681">
    <property type="entry name" value="RIBOSOMALS1"/>
</dbReference>
<feature type="binding site" evidence="5">
    <location>
        <position position="221"/>
    </location>
    <ligand>
        <name>isopentenyl diphosphate</name>
        <dbReference type="ChEBI" id="CHEBI:128769"/>
    </ligand>
</feature>
<dbReference type="SUPFAM" id="SSF50249">
    <property type="entry name" value="Nucleic acid-binding proteins"/>
    <property type="match status" value="4"/>
</dbReference>
<feature type="binding site" evidence="5">
    <location>
        <position position="41"/>
    </location>
    <ligand>
        <name>isopentenyl diphosphate</name>
        <dbReference type="ChEBI" id="CHEBI:128769"/>
    </ligand>
</feature>
<feature type="binding site" evidence="5">
    <location>
        <position position="219"/>
    </location>
    <ligand>
        <name>(2E)-4-hydroxy-3-methylbut-2-enyl diphosphate</name>
        <dbReference type="ChEBI" id="CHEBI:128753"/>
    </ligand>
</feature>
<comment type="catalytic activity">
    <reaction evidence="5">
        <text>dimethylallyl diphosphate + 2 oxidized [2Fe-2S]-[ferredoxin] + H2O = (2E)-4-hydroxy-3-methylbut-2-enyl diphosphate + 2 reduced [2Fe-2S]-[ferredoxin] + 2 H(+)</text>
        <dbReference type="Rhea" id="RHEA:24825"/>
        <dbReference type="Rhea" id="RHEA-COMP:10000"/>
        <dbReference type="Rhea" id="RHEA-COMP:10001"/>
        <dbReference type="ChEBI" id="CHEBI:15377"/>
        <dbReference type="ChEBI" id="CHEBI:15378"/>
        <dbReference type="ChEBI" id="CHEBI:33737"/>
        <dbReference type="ChEBI" id="CHEBI:33738"/>
        <dbReference type="ChEBI" id="CHEBI:57623"/>
        <dbReference type="ChEBI" id="CHEBI:128753"/>
        <dbReference type="EC" id="1.17.7.4"/>
    </reaction>
</comment>
<sequence>MEIIVAEKAGYCFGIENAMKMAKDTMHSGQDKIYSLGPISHNPQETQRLTDQGIMIINDEDVEKINSGCVILRSHGVGKKIIKALEEKEIPIINATCPYVRAVQKKVETYYDAGYKIVIVGNSDHPEVIGANGWCNDEALIINDIKHLENIEVYDRICIVAQTTIIESRFNKICDEIRSRVNEVVIFNTICSATAERQAAAAKTAKEVEYMVVVGGYHSSNTQKLVDICKSCCENTCHIETIRDLDFAEVMKYQKIGITAGASTPDWIVKEVLEGMEEQNKIAEENVVEVVTTEEQPTVAVEEVVEEKAAETIEKDEYDDANFDFAAEIEESLKTIRRGAEIEGEVIHVDDDEVILNIGYKADGIIKKNDFTWKSDEVLSDLAQMGDKIWCIVTDLNEGSGNVKLSKIKYDNRLVQKQLSDAFDNKTILEGTVKDISGNGLIIDIGFTDIYMPASQYHVRYVKDLNTLIGEKVKGIIIDYNPKRRRAILSQKIILEKDMKDRREQLKETKEKRFAELNVDDIVKGVVKTITNFGIFVDLEGIDGFVHRSDLTWEKINEPKDIIEKGQEIEAKVIAKNEEDKKIKLSVKALLDRPWDDFIAKYHVDDEVEVTITNILDFGAFAEVIPGVEGLIHVSEISYNRVESVASVLATGDVLTVKIIGINAEKEKISLSKKAMEEAPARPAASQRSSSTSTSSTSSNTGSRERSNSSYGGSGGGNRRPQSHNSNNNRNKTVYEETANVTLGDAFGDMFSGLFDDDEKTEE</sequence>
<feature type="compositionally biased region" description="Low complexity" evidence="6">
    <location>
        <begin position="681"/>
        <end position="702"/>
    </location>
</feature>
<keyword evidence="3 5" id="KW-0408">Iron</keyword>
<keyword evidence="8" id="KW-0687">Ribonucleoprotein</keyword>
<feature type="domain" description="S1 motif" evidence="7">
    <location>
        <begin position="605"/>
        <end position="674"/>
    </location>
</feature>
<feature type="binding site" evidence="5">
    <location>
        <position position="220"/>
    </location>
    <ligand>
        <name>isopentenyl diphosphate</name>
        <dbReference type="ChEBI" id="CHEBI:128769"/>
    </ligand>
</feature>
<comment type="similarity">
    <text evidence="5">Belongs to the IspH family.</text>
</comment>
<feature type="binding site" evidence="5">
    <location>
        <position position="263"/>
    </location>
    <ligand>
        <name>dimethylallyl diphosphate</name>
        <dbReference type="ChEBI" id="CHEBI:57623"/>
    </ligand>
</feature>
<keyword evidence="2 5" id="KW-0479">Metal-binding</keyword>
<dbReference type="GO" id="GO:0051745">
    <property type="term" value="F:4-hydroxy-3-methylbut-2-enyl diphosphate reductase activity"/>
    <property type="evidence" value="ECO:0007669"/>
    <property type="project" value="UniProtKB-EC"/>
</dbReference>
<gene>
    <name evidence="5" type="primary">ispH</name>
    <name evidence="8" type="ORF">GH807_01995</name>
</gene>
<keyword evidence="9" id="KW-1185">Reference proteome</keyword>
<feature type="binding site" evidence="5">
    <location>
        <position position="263"/>
    </location>
    <ligand>
        <name>isopentenyl diphosphate</name>
        <dbReference type="ChEBI" id="CHEBI:128769"/>
    </ligand>
</feature>
<dbReference type="SMART" id="SM00316">
    <property type="entry name" value="S1"/>
    <property type="match status" value="4"/>
</dbReference>
<dbReference type="NCBIfam" id="NF000907">
    <property type="entry name" value="PRK00087.1"/>
    <property type="match status" value="1"/>
</dbReference>
<evidence type="ECO:0000256" key="5">
    <source>
        <dbReference type="HAMAP-Rule" id="MF_00191"/>
    </source>
</evidence>
<feature type="binding site" evidence="5">
    <location>
        <position position="220"/>
    </location>
    <ligand>
        <name>dimethylallyl diphosphate</name>
        <dbReference type="ChEBI" id="CHEBI:57623"/>
    </ligand>
</feature>
<dbReference type="PANTHER" id="PTHR30426">
    <property type="entry name" value="4-HYDROXY-3-METHYLBUT-2-ENYL DIPHOSPHATE REDUCTASE"/>
    <property type="match status" value="1"/>
</dbReference>
<dbReference type="CDD" id="cd13944">
    <property type="entry name" value="lytB_ispH"/>
    <property type="match status" value="1"/>
</dbReference>
<dbReference type="PANTHER" id="PTHR30426:SF0">
    <property type="entry name" value="4-HYDROXY-3-METHYLBUT-2-ENYL DIPHOSPHATE REDUCTASE"/>
    <property type="match status" value="1"/>
</dbReference>
<dbReference type="Gene3D" id="2.40.50.140">
    <property type="entry name" value="Nucleic acid-binding proteins"/>
    <property type="match status" value="4"/>
</dbReference>
<feature type="binding site" evidence="5">
    <location>
        <position position="97"/>
    </location>
    <ligand>
        <name>[4Fe-4S] cluster</name>
        <dbReference type="ChEBI" id="CHEBI:49883"/>
    </ligand>
</feature>
<comment type="caution">
    <text evidence="8">The sequence shown here is derived from an EMBL/GenBank/DDBJ whole genome shotgun (WGS) entry which is preliminary data.</text>
</comment>
<dbReference type="EC" id="1.17.7.4" evidence="5"/>
<feature type="binding site" evidence="5">
    <location>
        <position position="221"/>
    </location>
    <ligand>
        <name>dimethylallyl diphosphate</name>
        <dbReference type="ChEBI" id="CHEBI:57623"/>
    </ligand>
</feature>
<dbReference type="PROSITE" id="PS50126">
    <property type="entry name" value="S1"/>
    <property type="match status" value="4"/>
</dbReference>
<comment type="pathway">
    <text evidence="5">Isoprenoid biosynthesis; isopentenyl diphosphate biosynthesis via DXP pathway; isopentenyl diphosphate from 1-deoxy-D-xylulose 5-phosphate: step 6/6.</text>
</comment>
<evidence type="ECO:0000256" key="1">
    <source>
        <dbReference type="ARBA" id="ARBA00022485"/>
    </source>
</evidence>
<dbReference type="GO" id="GO:0005840">
    <property type="term" value="C:ribosome"/>
    <property type="evidence" value="ECO:0007669"/>
    <property type="project" value="UniProtKB-KW"/>
</dbReference>
<feature type="domain" description="S1 motif" evidence="7">
    <location>
        <begin position="426"/>
        <end position="492"/>
    </location>
</feature>
<name>A0ABR6WH80_9FIRM</name>
<evidence type="ECO:0000256" key="4">
    <source>
        <dbReference type="ARBA" id="ARBA00023014"/>
    </source>
</evidence>
<reference evidence="8 9" key="1">
    <citation type="journal article" date="2020" name="mSystems">
        <title>Defining Genomic and Predicted Metabolic Features of the Acetobacterium Genus.</title>
        <authorList>
            <person name="Ross D.E."/>
            <person name="Marshall C.W."/>
            <person name="Gulliver D."/>
            <person name="May H.D."/>
            <person name="Norman R.S."/>
        </authorList>
    </citation>
    <scope>NUCLEOTIDE SEQUENCE [LARGE SCALE GENOMIC DNA]</scope>
    <source>
        <strain evidence="8 9">DSM 9173</strain>
    </source>
</reference>
<dbReference type="Gene3D" id="3.40.1010.20">
    <property type="entry name" value="4-hydroxy-3-methylbut-2-enyl diphosphate reductase, catalytic domain"/>
    <property type="match status" value="2"/>
</dbReference>
<feature type="domain" description="S1 motif" evidence="7">
    <location>
        <begin position="520"/>
        <end position="588"/>
    </location>
</feature>
<evidence type="ECO:0000313" key="9">
    <source>
        <dbReference type="Proteomes" id="UP000653358"/>
    </source>
</evidence>
<dbReference type="InterPro" id="IPR035104">
    <property type="entry name" value="Ribosomal_protein_S1-like"/>
</dbReference>
<feature type="binding site" evidence="5">
    <location>
        <position position="219"/>
    </location>
    <ligand>
        <name>isopentenyl diphosphate</name>
        <dbReference type="ChEBI" id="CHEBI:128769"/>
    </ligand>
</feature>
<feature type="binding site" evidence="5">
    <location>
        <position position="263"/>
    </location>
    <ligand>
        <name>(2E)-4-hydroxy-3-methylbut-2-enyl diphosphate</name>
        <dbReference type="ChEBI" id="CHEBI:128753"/>
    </ligand>
</feature>
<dbReference type="HAMAP" id="MF_00191">
    <property type="entry name" value="IspH"/>
    <property type="match status" value="1"/>
</dbReference>
<feature type="binding site" evidence="5">
    <location>
        <position position="219"/>
    </location>
    <ligand>
        <name>dimethylallyl diphosphate</name>
        <dbReference type="ChEBI" id="CHEBI:57623"/>
    </ligand>
</feature>
<comment type="catalytic activity">
    <reaction evidence="5">
        <text>isopentenyl diphosphate + 2 oxidized [2Fe-2S]-[ferredoxin] + H2O = (2E)-4-hydroxy-3-methylbut-2-enyl diphosphate + 2 reduced [2Fe-2S]-[ferredoxin] + 2 H(+)</text>
        <dbReference type="Rhea" id="RHEA:24488"/>
        <dbReference type="Rhea" id="RHEA-COMP:10000"/>
        <dbReference type="Rhea" id="RHEA-COMP:10001"/>
        <dbReference type="ChEBI" id="CHEBI:15377"/>
        <dbReference type="ChEBI" id="CHEBI:15378"/>
        <dbReference type="ChEBI" id="CHEBI:33737"/>
        <dbReference type="ChEBI" id="CHEBI:33738"/>
        <dbReference type="ChEBI" id="CHEBI:128753"/>
        <dbReference type="ChEBI" id="CHEBI:128769"/>
        <dbReference type="EC" id="1.17.7.4"/>
    </reaction>
</comment>
<keyword evidence="1 5" id="KW-0004">4Fe-4S</keyword>
<dbReference type="InterPro" id="IPR012340">
    <property type="entry name" value="NA-bd_OB-fold"/>
</dbReference>
<comment type="cofactor">
    <cofactor evidence="5">
        <name>[4Fe-4S] cluster</name>
        <dbReference type="ChEBI" id="CHEBI:49883"/>
    </cofactor>
    <text evidence="5">Binds 1 [4Fe-4S] cluster per subunit.</text>
</comment>
<feature type="binding site" evidence="5">
    <location>
        <position position="12"/>
    </location>
    <ligand>
        <name>[4Fe-4S] cluster</name>
        <dbReference type="ChEBI" id="CHEBI:49883"/>
    </ligand>
</feature>
<protein>
    <recommendedName>
        <fullName evidence="5">4-hydroxy-3-methylbut-2-enyl diphosphate reductase</fullName>
        <shortName evidence="5">HMBPP reductase</shortName>
        <ecNumber evidence="5">1.17.7.4</ecNumber>
    </recommendedName>
</protein>
<feature type="binding site" evidence="5">
    <location>
        <position position="220"/>
    </location>
    <ligand>
        <name>(2E)-4-hydroxy-3-methylbut-2-enyl diphosphate</name>
        <dbReference type="ChEBI" id="CHEBI:128753"/>
    </ligand>
</feature>
<dbReference type="Gene3D" id="3.40.50.11270">
    <property type="match status" value="1"/>
</dbReference>
<feature type="binding site" evidence="5">
    <location>
        <position position="41"/>
    </location>
    <ligand>
        <name>dimethylallyl diphosphate</name>
        <dbReference type="ChEBI" id="CHEBI:57623"/>
    </ligand>
</feature>
<dbReference type="Proteomes" id="UP000653358">
    <property type="component" value="Unassembled WGS sequence"/>
</dbReference>
<dbReference type="NCBIfam" id="TIGR00216">
    <property type="entry name" value="ispH_lytB"/>
    <property type="match status" value="1"/>
</dbReference>
<keyword evidence="4 5" id="KW-0411">Iron-sulfur</keyword>
<keyword evidence="5 8" id="KW-0560">Oxidoreductase</keyword>
<evidence type="ECO:0000259" key="7">
    <source>
        <dbReference type="PROSITE" id="PS50126"/>
    </source>
</evidence>
<feature type="compositionally biased region" description="Polar residues" evidence="6">
    <location>
        <begin position="723"/>
        <end position="732"/>
    </location>
</feature>
<dbReference type="CDD" id="cd05687">
    <property type="entry name" value="S1_RPS1_repeat_ec1_hs1"/>
    <property type="match status" value="1"/>
</dbReference>
<feature type="binding site" evidence="5">
    <location>
        <position position="125"/>
    </location>
    <ligand>
        <name>isopentenyl diphosphate</name>
        <dbReference type="ChEBI" id="CHEBI:128769"/>
    </ligand>
</feature>
<proteinExistence type="inferred from homology"/>
<organism evidence="8 9">
    <name type="scientific">Acetobacterium tundrae</name>
    <dbReference type="NCBI Taxonomy" id="132932"/>
    <lineage>
        <taxon>Bacteria</taxon>
        <taxon>Bacillati</taxon>
        <taxon>Bacillota</taxon>
        <taxon>Clostridia</taxon>
        <taxon>Eubacteriales</taxon>
        <taxon>Eubacteriaceae</taxon>
        <taxon>Acetobacterium</taxon>
    </lineage>
</organism>
<comment type="function">
    <text evidence="5">Catalyzes the conversion of 1-hydroxy-2-methyl-2-(E)-butenyl 4-diphosphate (HMBPP) into a mixture of isopentenyl diphosphate (IPP) and dimethylallyl diphosphate (DMAPP). Acts in the terminal step of the DOXP/MEP pathway for isoprenoid precursor biosynthesis.</text>
</comment>
<keyword evidence="5" id="KW-0414">Isoprene biosynthesis</keyword>
<dbReference type="CDD" id="cd04465">
    <property type="entry name" value="S1_RPS1_repeat_ec2_hs2"/>
    <property type="match status" value="1"/>
</dbReference>
<feature type="binding site" evidence="5">
    <location>
        <position position="75"/>
    </location>
    <ligand>
        <name>(2E)-4-hydroxy-3-methylbut-2-enyl diphosphate</name>
        <dbReference type="ChEBI" id="CHEBI:128753"/>
    </ligand>
</feature>
<dbReference type="Pfam" id="PF00575">
    <property type="entry name" value="S1"/>
    <property type="match status" value="4"/>
</dbReference>
<feature type="active site" description="Proton donor" evidence="5">
    <location>
        <position position="127"/>
    </location>
</feature>
<dbReference type="InterPro" id="IPR003451">
    <property type="entry name" value="LytB/IspH"/>
</dbReference>
<evidence type="ECO:0000256" key="3">
    <source>
        <dbReference type="ARBA" id="ARBA00023004"/>
    </source>
</evidence>
<feature type="domain" description="S1 motif" evidence="7">
    <location>
        <begin position="339"/>
        <end position="408"/>
    </location>
</feature>
<dbReference type="Pfam" id="PF02401">
    <property type="entry name" value="LYTB"/>
    <property type="match status" value="1"/>
</dbReference>
<evidence type="ECO:0000313" key="8">
    <source>
        <dbReference type="EMBL" id="MBC3795825.1"/>
    </source>
</evidence>